<keyword evidence="2" id="KW-1185">Reference proteome</keyword>
<protein>
    <submittedName>
        <fullName evidence="1">Uncharacterized protein</fullName>
    </submittedName>
</protein>
<reference evidence="2" key="1">
    <citation type="submission" date="2016-11" db="EMBL/GenBank/DDBJ databases">
        <title>Actinomyces gypaetusis sp. nov. isolated from Gypaetus barbatus in Qinghai Tibet Plateau China.</title>
        <authorList>
            <person name="Meng X."/>
        </authorList>
    </citation>
    <scope>NUCLEOTIDE SEQUENCE [LARGE SCALE GENOMIC DNA]</scope>
    <source>
        <strain evidence="2">DSM 15383</strain>
    </source>
</reference>
<gene>
    <name evidence="1" type="ORF">BM477_03110</name>
</gene>
<dbReference type="RefSeq" id="WP_075361234.1">
    <property type="nucleotide sequence ID" value="NZ_MPDM01000003.1"/>
</dbReference>
<accession>A0A1Q5PR83</accession>
<organism evidence="1 2">
    <name type="scientific">Boudabousia marimammalium</name>
    <dbReference type="NCBI Taxonomy" id="156892"/>
    <lineage>
        <taxon>Bacteria</taxon>
        <taxon>Bacillati</taxon>
        <taxon>Actinomycetota</taxon>
        <taxon>Actinomycetes</taxon>
        <taxon>Actinomycetales</taxon>
        <taxon>Actinomycetaceae</taxon>
        <taxon>Boudabousia</taxon>
    </lineage>
</organism>
<evidence type="ECO:0000313" key="2">
    <source>
        <dbReference type="Proteomes" id="UP000186465"/>
    </source>
</evidence>
<comment type="caution">
    <text evidence="1">The sequence shown here is derived from an EMBL/GenBank/DDBJ whole genome shotgun (WGS) entry which is preliminary data.</text>
</comment>
<sequence length="98" mass="10838">MRVLLLRTDLASTPSPSSHVLRAAQRAPLASRAELASTTIDTFQAMQGSIRLSRQNAITAANSGEEDTRREWKVRLMAQKLLSSHPIAARENDQKRGQ</sequence>
<evidence type="ECO:0000313" key="1">
    <source>
        <dbReference type="EMBL" id="OKL49910.1"/>
    </source>
</evidence>
<dbReference type="AlphaFoldDB" id="A0A1Q5PR83"/>
<proteinExistence type="predicted"/>
<dbReference type="EMBL" id="MPDM01000003">
    <property type="protein sequence ID" value="OKL49910.1"/>
    <property type="molecule type" value="Genomic_DNA"/>
</dbReference>
<name>A0A1Q5PR83_9ACTO</name>
<dbReference type="Proteomes" id="UP000186465">
    <property type="component" value="Unassembled WGS sequence"/>
</dbReference>